<evidence type="ECO:0000256" key="6">
    <source>
        <dbReference type="ARBA" id="ARBA00022840"/>
    </source>
</evidence>
<dbReference type="FunFam" id="3.40.50.300:FF:000292">
    <property type="entry name" value="ATP-dependent dethiobiotin synthetase BioD"/>
    <property type="match status" value="1"/>
</dbReference>
<sequence>MYKPLNLLQGYFVTGTDTGIGKTVVTAGLAANLRQKGINAGIMKPVQTGSKNLNGSLVSVDALFAMTVAGIKDEMELVSPYRLEPPLAPRVAAELTGITIDLFKINRAYQELLNRHDFMLVEGAGGIMVPIAGRFLMADLIKMLNLPALIVARPGLGTVNHTLLTVEYAKSKGIHVAGIIINGLKESEAGTAEKTNPGLIAELSGVPVMGIIPHDAGVDVDTCKPGRVVELVGAAVDWEMISLPGTGGMAGEYQ</sequence>
<dbReference type="GO" id="GO:0005524">
    <property type="term" value="F:ATP binding"/>
    <property type="evidence" value="ECO:0007669"/>
    <property type="project" value="UniProtKB-UniRule"/>
</dbReference>
<keyword evidence="3 9" id="KW-0479">Metal-binding</keyword>
<dbReference type="Pfam" id="PF13500">
    <property type="entry name" value="AAA_26"/>
    <property type="match status" value="1"/>
</dbReference>
<dbReference type="PANTHER" id="PTHR43210">
    <property type="entry name" value="DETHIOBIOTIN SYNTHETASE"/>
    <property type="match status" value="1"/>
</dbReference>
<dbReference type="GO" id="GO:0042803">
    <property type="term" value="F:protein homodimerization activity"/>
    <property type="evidence" value="ECO:0007669"/>
    <property type="project" value="UniProtKB-ARBA"/>
</dbReference>
<feature type="binding site" evidence="9">
    <location>
        <position position="48"/>
    </location>
    <ligand>
        <name>substrate</name>
    </ligand>
</feature>
<comment type="catalytic activity">
    <reaction evidence="9">
        <text>(7R,8S)-7,8-diammoniononanoate + CO2 + ATP = (4R,5S)-dethiobiotin + ADP + phosphate + 3 H(+)</text>
        <dbReference type="Rhea" id="RHEA:15805"/>
        <dbReference type="ChEBI" id="CHEBI:15378"/>
        <dbReference type="ChEBI" id="CHEBI:16526"/>
        <dbReference type="ChEBI" id="CHEBI:30616"/>
        <dbReference type="ChEBI" id="CHEBI:43474"/>
        <dbReference type="ChEBI" id="CHEBI:149469"/>
        <dbReference type="ChEBI" id="CHEBI:149473"/>
        <dbReference type="ChEBI" id="CHEBI:456216"/>
        <dbReference type="EC" id="6.3.3.3"/>
    </reaction>
</comment>
<dbReference type="GO" id="GO:0000287">
    <property type="term" value="F:magnesium ion binding"/>
    <property type="evidence" value="ECO:0007669"/>
    <property type="project" value="UniProtKB-UniRule"/>
</dbReference>
<dbReference type="CDD" id="cd03109">
    <property type="entry name" value="DTBS"/>
    <property type="match status" value="1"/>
</dbReference>
<comment type="subcellular location">
    <subcellularLocation>
        <location evidence="9">Cytoplasm</location>
    </subcellularLocation>
</comment>
<evidence type="ECO:0000256" key="2">
    <source>
        <dbReference type="ARBA" id="ARBA00022598"/>
    </source>
</evidence>
<keyword evidence="5 9" id="KW-0093">Biotin biosynthesis</keyword>
<organism evidence="10 11">
    <name type="scientific">Desulfoscipio geothermicus DSM 3669</name>
    <dbReference type="NCBI Taxonomy" id="1121426"/>
    <lineage>
        <taxon>Bacteria</taxon>
        <taxon>Bacillati</taxon>
        <taxon>Bacillota</taxon>
        <taxon>Clostridia</taxon>
        <taxon>Eubacteriales</taxon>
        <taxon>Desulfallaceae</taxon>
        <taxon>Desulfoscipio</taxon>
    </lineage>
</organism>
<keyword evidence="2 9" id="KW-0436">Ligase</keyword>
<keyword evidence="4 9" id="KW-0547">Nucleotide-binding</keyword>
<feature type="binding site" evidence="9">
    <location>
        <position position="61"/>
    </location>
    <ligand>
        <name>Mg(2+)</name>
        <dbReference type="ChEBI" id="CHEBI:18420"/>
    </ligand>
</feature>
<comment type="caution">
    <text evidence="9">Lacks conserved residue(s) required for the propagation of feature annotation.</text>
</comment>
<evidence type="ECO:0000313" key="11">
    <source>
        <dbReference type="Proteomes" id="UP000199584"/>
    </source>
</evidence>
<dbReference type="RefSeq" id="WP_245779581.1">
    <property type="nucleotide sequence ID" value="NZ_FOYM01000001.1"/>
</dbReference>
<dbReference type="GO" id="GO:0009102">
    <property type="term" value="P:biotin biosynthetic process"/>
    <property type="evidence" value="ECO:0007669"/>
    <property type="project" value="UniProtKB-UniRule"/>
</dbReference>
<dbReference type="EC" id="6.3.3.3" evidence="9"/>
<evidence type="ECO:0000256" key="1">
    <source>
        <dbReference type="ARBA" id="ARBA00022490"/>
    </source>
</evidence>
<dbReference type="Proteomes" id="UP000199584">
    <property type="component" value="Unassembled WGS sequence"/>
</dbReference>
<comment type="cofactor">
    <cofactor evidence="9">
        <name>Mg(2+)</name>
        <dbReference type="ChEBI" id="CHEBI:18420"/>
    </cofactor>
</comment>
<feature type="binding site" evidence="9">
    <location>
        <position position="23"/>
    </location>
    <ligand>
        <name>Mg(2+)</name>
        <dbReference type="ChEBI" id="CHEBI:18420"/>
    </ligand>
</feature>
<dbReference type="HAMAP" id="MF_00336">
    <property type="entry name" value="BioD"/>
    <property type="match status" value="1"/>
</dbReference>
<accession>A0A1I6CPJ2</accession>
<dbReference type="AlphaFoldDB" id="A0A1I6CPJ2"/>
<reference evidence="11" key="1">
    <citation type="submission" date="2016-10" db="EMBL/GenBank/DDBJ databases">
        <authorList>
            <person name="Varghese N."/>
            <person name="Submissions S."/>
        </authorList>
    </citation>
    <scope>NUCLEOTIDE SEQUENCE [LARGE SCALE GENOMIC DNA]</scope>
    <source>
        <strain evidence="11">DSM 3669</strain>
    </source>
</reference>
<evidence type="ECO:0000256" key="5">
    <source>
        <dbReference type="ARBA" id="ARBA00022756"/>
    </source>
</evidence>
<comment type="subunit">
    <text evidence="9">Homodimer.</text>
</comment>
<evidence type="ECO:0000256" key="3">
    <source>
        <dbReference type="ARBA" id="ARBA00022723"/>
    </source>
</evidence>
<comment type="pathway">
    <text evidence="9">Cofactor biosynthesis; biotin biosynthesis; biotin from 7,8-diaminononanoate: step 1/2.</text>
</comment>
<evidence type="ECO:0000256" key="7">
    <source>
        <dbReference type="ARBA" id="ARBA00022842"/>
    </source>
</evidence>
<dbReference type="PIRSF" id="PIRSF006755">
    <property type="entry name" value="DTB_synth"/>
    <property type="match status" value="1"/>
</dbReference>
<proteinExistence type="inferred from homology"/>
<comment type="similarity">
    <text evidence="9">Belongs to the dethiobiotin synthetase family.</text>
</comment>
<keyword evidence="6 9" id="KW-0067">ATP-binding</keyword>
<feature type="active site" evidence="9">
    <location>
        <position position="44"/>
    </location>
</feature>
<evidence type="ECO:0000256" key="8">
    <source>
        <dbReference type="ARBA" id="ARBA00047386"/>
    </source>
</evidence>
<protein>
    <recommendedName>
        <fullName evidence="9">ATP-dependent dethiobiotin synthetase BioD</fullName>
        <ecNumber evidence="9">6.3.3.3</ecNumber>
    </recommendedName>
    <alternativeName>
        <fullName evidence="9">DTB synthetase</fullName>
        <shortName evidence="9">DTBS</shortName>
    </alternativeName>
    <alternativeName>
        <fullName evidence="9">Dethiobiotin synthase</fullName>
    </alternativeName>
</protein>
<comment type="catalytic activity">
    <reaction evidence="8">
        <text>(7R,8S)-8-amino-7-(carboxyamino)nonanoate + ATP = (4R,5S)-dethiobiotin + ADP + phosphate + H(+)</text>
        <dbReference type="Rhea" id="RHEA:63684"/>
        <dbReference type="ChEBI" id="CHEBI:15378"/>
        <dbReference type="ChEBI" id="CHEBI:30616"/>
        <dbReference type="ChEBI" id="CHEBI:43474"/>
        <dbReference type="ChEBI" id="CHEBI:149470"/>
        <dbReference type="ChEBI" id="CHEBI:149473"/>
        <dbReference type="ChEBI" id="CHEBI:456216"/>
    </reaction>
</comment>
<dbReference type="UniPathway" id="UPA00078">
    <property type="reaction ID" value="UER00161"/>
</dbReference>
<evidence type="ECO:0000256" key="9">
    <source>
        <dbReference type="HAMAP-Rule" id="MF_00336"/>
    </source>
</evidence>
<feature type="binding site" evidence="9">
    <location>
        <position position="122"/>
    </location>
    <ligand>
        <name>Mg(2+)</name>
        <dbReference type="ChEBI" id="CHEBI:18420"/>
    </ligand>
</feature>
<dbReference type="Gene3D" id="3.40.50.300">
    <property type="entry name" value="P-loop containing nucleotide triphosphate hydrolases"/>
    <property type="match status" value="1"/>
</dbReference>
<name>A0A1I6CPJ2_9FIRM</name>
<keyword evidence="11" id="KW-1185">Reference proteome</keyword>
<dbReference type="SUPFAM" id="SSF52540">
    <property type="entry name" value="P-loop containing nucleoside triphosphate hydrolases"/>
    <property type="match status" value="1"/>
</dbReference>
<comment type="function">
    <text evidence="9">Catalyzes a mechanistically unusual reaction, the ATP-dependent insertion of CO2 between the N7 and N8 nitrogen atoms of 7,8-diaminopelargonic acid (DAPA, also called 7,8-diammoniononanoate) to form a ureido ring.</text>
</comment>
<dbReference type="GO" id="GO:0005829">
    <property type="term" value="C:cytosol"/>
    <property type="evidence" value="ECO:0007669"/>
    <property type="project" value="TreeGrafter"/>
</dbReference>
<evidence type="ECO:0000256" key="4">
    <source>
        <dbReference type="ARBA" id="ARBA00022741"/>
    </source>
</evidence>
<keyword evidence="7 9" id="KW-0460">Magnesium</keyword>
<keyword evidence="1 9" id="KW-0963">Cytoplasm</keyword>
<dbReference type="InterPro" id="IPR004472">
    <property type="entry name" value="DTB_synth_BioD"/>
</dbReference>
<dbReference type="PANTHER" id="PTHR43210:SF2">
    <property type="entry name" value="ATP-DEPENDENT DETHIOBIOTIN SYNTHETASE BIOD 2"/>
    <property type="match status" value="1"/>
</dbReference>
<dbReference type="InterPro" id="IPR027417">
    <property type="entry name" value="P-loop_NTPase"/>
</dbReference>
<dbReference type="GO" id="GO:0004141">
    <property type="term" value="F:dethiobiotin synthase activity"/>
    <property type="evidence" value="ECO:0007669"/>
    <property type="project" value="UniProtKB-UniRule"/>
</dbReference>
<dbReference type="NCBIfam" id="TIGR00347">
    <property type="entry name" value="bioD"/>
    <property type="match status" value="1"/>
</dbReference>
<feature type="binding site" evidence="9">
    <location>
        <position position="61"/>
    </location>
    <ligand>
        <name>ATP</name>
        <dbReference type="ChEBI" id="CHEBI:30616"/>
    </ligand>
</feature>
<feature type="binding site" evidence="9">
    <location>
        <begin position="19"/>
        <end position="24"/>
    </location>
    <ligand>
        <name>ATP</name>
        <dbReference type="ChEBI" id="CHEBI:30616"/>
    </ligand>
</feature>
<gene>
    <name evidence="9" type="primary">bioD</name>
    <name evidence="10" type="ORF">SAMN05660706_101125</name>
</gene>
<dbReference type="EMBL" id="FOYM01000001">
    <property type="protein sequence ID" value="SFQ95087.1"/>
    <property type="molecule type" value="Genomic_DNA"/>
</dbReference>
<evidence type="ECO:0000313" key="10">
    <source>
        <dbReference type="EMBL" id="SFQ95087.1"/>
    </source>
</evidence>
<dbReference type="STRING" id="39060.SAMN05660706_101125"/>
<feature type="binding site" evidence="9">
    <location>
        <begin position="122"/>
        <end position="125"/>
    </location>
    <ligand>
        <name>ATP</name>
        <dbReference type="ChEBI" id="CHEBI:30616"/>
    </ligand>
</feature>